<dbReference type="GO" id="GO:0006744">
    <property type="term" value="P:ubiquinone biosynthetic process"/>
    <property type="evidence" value="ECO:0007669"/>
    <property type="project" value="TreeGrafter"/>
</dbReference>
<dbReference type="RefSeq" id="WP_176353954.1">
    <property type="nucleotide sequence ID" value="NZ_JABWDU010000003.1"/>
</dbReference>
<dbReference type="PANTHER" id="PTHR30108:SF17">
    <property type="entry name" value="FERULIC ACID DECARBOXYLASE 1"/>
    <property type="match status" value="1"/>
</dbReference>
<evidence type="ECO:0000313" key="6">
    <source>
        <dbReference type="Proteomes" id="UP000520198"/>
    </source>
</evidence>
<dbReference type="Pfam" id="PF01977">
    <property type="entry name" value="UbiD"/>
    <property type="match status" value="1"/>
</dbReference>
<evidence type="ECO:0000259" key="3">
    <source>
        <dbReference type="Pfam" id="PF20695"/>
    </source>
</evidence>
<comment type="similarity">
    <text evidence="1">Belongs to the UbiD family.</text>
</comment>
<feature type="domain" description="3-octaprenyl-4-hydroxybenzoate carboxy-lyase-like N-terminal" evidence="3">
    <location>
        <begin position="20"/>
        <end position="91"/>
    </location>
</feature>
<reference evidence="5 6" key="1">
    <citation type="submission" date="2020-06" db="EMBL/GenBank/DDBJ databases">
        <authorList>
            <person name="Grouzdev D.S."/>
        </authorList>
    </citation>
    <scope>NUCLEOTIDE SEQUENCE [LARGE SCALE GENOMIC DNA]</scope>
    <source>
        <strain evidence="5 6">HO-A22</strain>
    </source>
</reference>
<evidence type="ECO:0000313" key="5">
    <source>
        <dbReference type="EMBL" id="NVD40483.1"/>
    </source>
</evidence>
<dbReference type="AlphaFoldDB" id="A0A7Y6Q7G6"/>
<evidence type="ECO:0000256" key="1">
    <source>
        <dbReference type="ARBA" id="ARBA00010021"/>
    </source>
</evidence>
<dbReference type="Proteomes" id="UP000520198">
    <property type="component" value="Unassembled WGS sequence"/>
</dbReference>
<feature type="domain" description="3-octaprenyl-4-hydroxybenzoate carboxy-lyase-like C-terminal" evidence="4">
    <location>
        <begin position="340"/>
        <end position="463"/>
    </location>
</feature>
<dbReference type="NCBIfam" id="TIGR00148">
    <property type="entry name" value="UbiD family decarboxylase"/>
    <property type="match status" value="1"/>
</dbReference>
<evidence type="ECO:0000259" key="2">
    <source>
        <dbReference type="Pfam" id="PF01977"/>
    </source>
</evidence>
<dbReference type="FunFam" id="3.40.1670.10:FF:000001">
    <property type="entry name" value="3-octaprenyl-4-hydroxybenzoate carboxy-lyase"/>
    <property type="match status" value="1"/>
</dbReference>
<name>A0A7Y6Q7G6_9HYPH</name>
<dbReference type="InterPro" id="IPR049381">
    <property type="entry name" value="UbiD-like_C"/>
</dbReference>
<dbReference type="Gene3D" id="3.40.1670.10">
    <property type="entry name" value="UbiD C-terminal domain-like"/>
    <property type="match status" value="1"/>
</dbReference>
<dbReference type="PANTHER" id="PTHR30108">
    <property type="entry name" value="3-OCTAPRENYL-4-HYDROXYBENZOATE CARBOXY-LYASE-RELATED"/>
    <property type="match status" value="1"/>
</dbReference>
<dbReference type="Pfam" id="PF20696">
    <property type="entry name" value="UbiD_C"/>
    <property type="match status" value="1"/>
</dbReference>
<dbReference type="GO" id="GO:0008694">
    <property type="term" value="F:4-hydroxy-3-polyprenylbenzoate decarboxylase activity"/>
    <property type="evidence" value="ECO:0007669"/>
    <property type="project" value="TreeGrafter"/>
</dbReference>
<dbReference type="InterPro" id="IPR002830">
    <property type="entry name" value="UbiD"/>
</dbReference>
<gene>
    <name evidence="5" type="ORF">HT585_16560</name>
</gene>
<protein>
    <submittedName>
        <fullName evidence="5">UbiD family decarboxylase</fullName>
    </submittedName>
</protein>
<dbReference type="Pfam" id="PF20695">
    <property type="entry name" value="UbiD_N"/>
    <property type="match status" value="1"/>
</dbReference>
<dbReference type="InterPro" id="IPR049383">
    <property type="entry name" value="UbiD-like_N"/>
</dbReference>
<dbReference type="GO" id="GO:0005829">
    <property type="term" value="C:cytosol"/>
    <property type="evidence" value="ECO:0007669"/>
    <property type="project" value="TreeGrafter"/>
</dbReference>
<dbReference type="InterPro" id="IPR048304">
    <property type="entry name" value="UbiD_Rift_dom"/>
</dbReference>
<comment type="caution">
    <text evidence="5">The sequence shown here is derived from an EMBL/GenBank/DDBJ whole genome shotgun (WGS) entry which is preliminary data.</text>
</comment>
<evidence type="ECO:0000259" key="4">
    <source>
        <dbReference type="Pfam" id="PF20696"/>
    </source>
</evidence>
<dbReference type="SUPFAM" id="SSF143968">
    <property type="entry name" value="UbiD C-terminal domain-like"/>
    <property type="match status" value="1"/>
</dbReference>
<dbReference type="EMBL" id="JABWDU010000003">
    <property type="protein sequence ID" value="NVD40483.1"/>
    <property type="molecule type" value="Genomic_DNA"/>
</dbReference>
<organism evidence="5 6">
    <name type="scientific">Ensifer oleiphilus</name>
    <dbReference type="NCBI Taxonomy" id="2742698"/>
    <lineage>
        <taxon>Bacteria</taxon>
        <taxon>Pseudomonadati</taxon>
        <taxon>Pseudomonadota</taxon>
        <taxon>Alphaproteobacteria</taxon>
        <taxon>Hyphomicrobiales</taxon>
        <taxon>Rhizobiaceae</taxon>
        <taxon>Sinorhizobium/Ensifer group</taxon>
        <taxon>Ensifer</taxon>
    </lineage>
</organism>
<keyword evidence="6" id="KW-1185">Reference proteome</keyword>
<feature type="domain" description="3-octaprenyl-4-hydroxybenzoate carboxy-lyase-like Rift-related" evidence="2">
    <location>
        <begin position="135"/>
        <end position="333"/>
    </location>
</feature>
<dbReference type="SUPFAM" id="SSF50475">
    <property type="entry name" value="FMN-binding split barrel"/>
    <property type="match status" value="1"/>
</dbReference>
<dbReference type="Gene3D" id="1.20.5.570">
    <property type="entry name" value="Single helix bin"/>
    <property type="match status" value="1"/>
</dbReference>
<proteinExistence type="inferred from homology"/>
<sequence length="503" mass="56066">MNKSFRPARGFASLQDFACALEREGELKRISRPVSLVHEITEIHRRILADHGPALLFERPVDASGRVHDIPLLANLFGTERRIERGFGLGDGGLASLARDLADLRDPRAPASLRDAWDRLPLLRSALFMRPKHMTSAPCQDIVWRGADIDLGRLPIQWCWPGEPAPLITWPLVITRGPDDPLDVNVGIYRMQVLGRNRVILRWLAHRGGARHHRLWQRQGRDMPVAVAIGADPATILASVMPLPEGMSELNFAGLLRRSRTQLVAATSVPLAVPAQAEIVLEGTVSATETADEGPYGDHTGYYNSVEPFPVMTLSAITTRRKPYYLSTYTGRPPDEPSRLGEAMNSLFVPLARKQFPEITDLWLPPEACSYRAMVVAIDKRYPGQAKRLMMGLWSMLPQFSYTKLIIAVDPDINVRHWPDVMWALATRFDASRDVTVVADTPIDYLDFASPRTGLGGKLGLDATTKIGSETDREWGRVLDMTPDVVRQVDAIWAELGLERKTS</sequence>
<accession>A0A7Y6Q7G6</accession>